<sequence>MAGLCDTAAAKAQPDPRLGIGRSRLRNEGHASDFGDESLLDVVDTVAAAGLCDPSADPSDCAAGRVCIDPASAVGGVCVDSSHRSALGMNYRQDGPETYDFDAIPPQLIWHGKTLEFFVTFPNQTGTTSDSVQLLSQAHLDYESLNSSFGFVQYTPAREDKVAFNVTLQDTTGAPFTTFLITPVPDLPPETSIISSALKPSDDETPGEFSYTCQDSETDVLFNAEMRTIRKCQVIAEKDLELDWVFSGAQEDIQELEVFAETVTVASPVHLKQTDLTIYAKVLNISHPDAQIITTPASFPREEQEGLNGQVGHDGGNIVLHVKSLILPMNLSQPIFVTSGGRGQEQGPGKHGNDGISNTHCRGDSSCEFGGLVFDGHEILYKRIKHDKERFGDPDPTTAGKQEWPTNGTDATPAGVPGKGGNGGNFFSSVPMNFEEIVDTSGGLSGEDASITDADTKYDFRGGKAGEPMRSVMVEED</sequence>
<comment type="caution">
    <text evidence="2">The sequence shown here is derived from an EMBL/GenBank/DDBJ whole genome shotgun (WGS) entry which is preliminary data.</text>
</comment>
<evidence type="ECO:0000256" key="1">
    <source>
        <dbReference type="SAM" id="MobiDB-lite"/>
    </source>
</evidence>
<evidence type="ECO:0000313" key="3">
    <source>
        <dbReference type="Proteomes" id="UP001153069"/>
    </source>
</evidence>
<feature type="region of interest" description="Disordered" evidence="1">
    <location>
        <begin position="389"/>
        <end position="419"/>
    </location>
</feature>
<dbReference type="AlphaFoldDB" id="A0A9N8EL79"/>
<evidence type="ECO:0000313" key="2">
    <source>
        <dbReference type="EMBL" id="CAB9522390.1"/>
    </source>
</evidence>
<protein>
    <submittedName>
        <fullName evidence="2">Uncharacterized protein</fullName>
    </submittedName>
</protein>
<name>A0A9N8EL79_9STRA</name>
<organism evidence="2 3">
    <name type="scientific">Seminavis robusta</name>
    <dbReference type="NCBI Taxonomy" id="568900"/>
    <lineage>
        <taxon>Eukaryota</taxon>
        <taxon>Sar</taxon>
        <taxon>Stramenopiles</taxon>
        <taxon>Ochrophyta</taxon>
        <taxon>Bacillariophyta</taxon>
        <taxon>Bacillariophyceae</taxon>
        <taxon>Bacillariophycidae</taxon>
        <taxon>Naviculales</taxon>
        <taxon>Naviculaceae</taxon>
        <taxon>Seminavis</taxon>
    </lineage>
</organism>
<keyword evidence="3" id="KW-1185">Reference proteome</keyword>
<accession>A0A9N8EL79</accession>
<gene>
    <name evidence="2" type="ORF">SEMRO_1297_G260490.1</name>
</gene>
<dbReference type="EMBL" id="CAICTM010001295">
    <property type="protein sequence ID" value="CAB9522390.1"/>
    <property type="molecule type" value="Genomic_DNA"/>
</dbReference>
<reference evidence="2" key="1">
    <citation type="submission" date="2020-06" db="EMBL/GenBank/DDBJ databases">
        <authorList>
            <consortium name="Plant Systems Biology data submission"/>
        </authorList>
    </citation>
    <scope>NUCLEOTIDE SEQUENCE</scope>
    <source>
        <strain evidence="2">D6</strain>
    </source>
</reference>
<proteinExistence type="predicted"/>
<dbReference type="Proteomes" id="UP001153069">
    <property type="component" value="Unassembled WGS sequence"/>
</dbReference>